<name>A0A1V8SY41_9PEZI</name>
<dbReference type="InterPro" id="IPR009057">
    <property type="entry name" value="Homeodomain-like_sf"/>
</dbReference>
<dbReference type="STRING" id="1507870.A0A1V8SY41"/>
<feature type="region of interest" description="Disordered" evidence="12">
    <location>
        <begin position="897"/>
        <end position="996"/>
    </location>
</feature>
<evidence type="ECO:0000313" key="16">
    <source>
        <dbReference type="Proteomes" id="UP000192596"/>
    </source>
</evidence>
<accession>A0A1V8SY41</accession>
<dbReference type="PANTHER" id="PTHR16466:SF6">
    <property type="entry name" value="TELOMERIC REPEAT-BINDING FACTOR 2-INTERACTING PROTEIN 1"/>
    <property type="match status" value="1"/>
</dbReference>
<dbReference type="Gene3D" id="1.10.10.2170">
    <property type="match status" value="1"/>
</dbReference>
<evidence type="ECO:0000256" key="1">
    <source>
        <dbReference type="ARBA" id="ARBA00004123"/>
    </source>
</evidence>
<evidence type="ECO:0000256" key="5">
    <source>
        <dbReference type="ARBA" id="ARBA00022454"/>
    </source>
</evidence>
<comment type="caution">
    <text evidence="15">The sequence shown here is derived from an EMBL/GenBank/DDBJ whole genome shotgun (WGS) entry which is preliminary data.</text>
</comment>
<proteinExistence type="inferred from homology"/>
<evidence type="ECO:0000256" key="7">
    <source>
        <dbReference type="ARBA" id="ARBA00023015"/>
    </source>
</evidence>
<feature type="region of interest" description="Disordered" evidence="12">
    <location>
        <begin position="809"/>
        <end position="885"/>
    </location>
</feature>
<keyword evidence="10" id="KW-0539">Nucleus</keyword>
<feature type="domain" description="TERF2-interacting telomeric protein 1 Myb" evidence="13">
    <location>
        <begin position="301"/>
        <end position="358"/>
    </location>
</feature>
<dbReference type="CDD" id="cd11655">
    <property type="entry name" value="rap1_myb-like"/>
    <property type="match status" value="3"/>
</dbReference>
<protein>
    <recommendedName>
        <fullName evidence="4">Telomeric repeat-binding factor 2-interacting protein 1</fullName>
    </recommendedName>
    <alternativeName>
        <fullName evidence="11">Repressor/activator protein 1 homolog</fullName>
    </alternativeName>
</protein>
<dbReference type="GO" id="GO:0042162">
    <property type="term" value="F:telomeric DNA binding"/>
    <property type="evidence" value="ECO:0007669"/>
    <property type="project" value="TreeGrafter"/>
</dbReference>
<evidence type="ECO:0000256" key="4">
    <source>
        <dbReference type="ARBA" id="ARBA00017805"/>
    </source>
</evidence>
<feature type="compositionally biased region" description="Basic and acidic residues" evidence="12">
    <location>
        <begin position="1068"/>
        <end position="1090"/>
    </location>
</feature>
<dbReference type="Pfam" id="PF11626">
    <property type="entry name" value="Rap1_C"/>
    <property type="match status" value="1"/>
</dbReference>
<evidence type="ECO:0000256" key="10">
    <source>
        <dbReference type="ARBA" id="ARBA00023242"/>
    </source>
</evidence>
<dbReference type="Pfam" id="PF08914">
    <property type="entry name" value="Myb_Rap1"/>
    <property type="match status" value="3"/>
</dbReference>
<feature type="compositionally biased region" description="Acidic residues" evidence="12">
    <location>
        <begin position="623"/>
        <end position="639"/>
    </location>
</feature>
<feature type="compositionally biased region" description="Acidic residues" evidence="12">
    <location>
        <begin position="1091"/>
        <end position="1110"/>
    </location>
</feature>
<feature type="domain" description="TERF2-interacting telomeric protein 1 Myb" evidence="13">
    <location>
        <begin position="124"/>
        <end position="181"/>
    </location>
</feature>
<feature type="compositionally biased region" description="Polar residues" evidence="12">
    <location>
        <begin position="1262"/>
        <end position="1280"/>
    </location>
</feature>
<keyword evidence="5" id="KW-0158">Chromosome</keyword>
<dbReference type="Proteomes" id="UP000192596">
    <property type="component" value="Unassembled WGS sequence"/>
</dbReference>
<gene>
    <name evidence="15" type="ORF">B0A48_10529</name>
</gene>
<evidence type="ECO:0000256" key="12">
    <source>
        <dbReference type="SAM" id="MobiDB-lite"/>
    </source>
</evidence>
<feature type="region of interest" description="Disordered" evidence="12">
    <location>
        <begin position="623"/>
        <end position="688"/>
    </location>
</feature>
<sequence length="1387" mass="153267">MAATASQPQVVVTSATSSTPALGSLFTGLSFFILQRVPSRSHYVSQIKANGGHIVALETAADYRIADHLRRDSPPGSVSYTFLDAAFASGALPDPADHQAGPSPSAVRAVGDASLPGKATRTKFTHADDVILWEWVMGAKRKGGSEKGLEIYKQLEAKHSQHTTQSWRDRWVKTLSGREKPAGAREVEEVEEQGGNGYELSEPHRRRTLAVVDNNDQGAGSATGSRQPFTEDDDRVLKDWVKQRVKLGELVKGNRIYRALAEQNPRHTAQSWRDRYVKYLAHKVDSDAVAPATPSKGRVTFSEEDDLALWNWVVTSKAQSSKCWVKGTQLYKELATINKRHPWRAWRDRYVRVLRAHPPAGGLEEMAPVSDDDDVYLTKSQFDDLMGNAPDIESVAEDQVEDAWDAWAEVSATHSAEVWQRLYEEHVRPVYLKEVADKEVREAKKQPLKSSPTRAAHTPDRVAERCASNSSGARKRKRATPTSSQRRTYGRKRAKGDDSDTFSEGEPVHSPADVATTPELLARRMAPAASPKNNKADEIDSFQSPRTVEAVEDVVVRGDYLPTLEANRAAEQQLLTHSNRDHMSGSNTARDYLPTSEANHAAEQQLLAKSGLYVPDTVGEEMDVNEESMDERSADEEVEDRNRFSPRMATAVQETPGEASREESDQAQSVRSTSIVPEGAPASGLGENDDILAREAAARTYSSNPENMQYEGETTAATKESLSQRRFDEEVFGYPQLEAEVVVPPPIRALTAANLADFESQITPAQLRATNLVEDAADADQANFASYLHSLLPAEPDEDEEGDVEISDRLMRTPQEEEADAIELESDRELSPDDPDDEEAEAIGVNIEEVFSQNLDWPSSPVKSRRVESSPMRQENQGWGFETQLAYPILAKETLEDAREEAEEVIASQVASVPPAPSPRRHHAEPMPQLRSPTRRVRSTTPPGEPKEVVAAATQDQRSSQREPSAHLAKSSTNAPHEWSLEEDAAITTAMQRSSRAADTLAELYLPGRSLPAIRRRSAVLLQQRPSLMGGWDEDDEEEVVESVDVMARQDRSAIPSQAANGPDEQDAEAHEAHDSSERAAQIHDTVLRDDESEMSQDDGQAENGDDEIDLTIPEPEGGFDMFSSQQDIPRSSPRRKIEYSDLPRENVAEQHAEVMEISSAASSSDSSDDAELEHQQPKALPVSQQSLRMLNTQAILDAETQAFDLSMPLPPDSDEEDDTLVARDLPIEAVQVPASSTLPSTKPQPSSAAPVKSTPAPRPFASSNPKPRSSLPFTRSSVPTKRPPIPADETLASFLHRLTQLHYPETAIWCALHRTSMRFDLAQALLISEKHKQSLSDLHVRQGIWTAEEDQAVFGGSSGALRRLTEKFGWDEVERRMSFLEEWESA</sequence>
<dbReference type="EMBL" id="NAJO01000023">
    <property type="protein sequence ID" value="OQO03888.1"/>
    <property type="molecule type" value="Genomic_DNA"/>
</dbReference>
<dbReference type="InterPro" id="IPR038104">
    <property type="entry name" value="Rap1_C_sf"/>
</dbReference>
<dbReference type="Gene3D" id="1.10.10.60">
    <property type="entry name" value="Homeodomain-like"/>
    <property type="match status" value="3"/>
</dbReference>
<organism evidence="15 16">
    <name type="scientific">Cryoendolithus antarcticus</name>
    <dbReference type="NCBI Taxonomy" id="1507870"/>
    <lineage>
        <taxon>Eukaryota</taxon>
        <taxon>Fungi</taxon>
        <taxon>Dikarya</taxon>
        <taxon>Ascomycota</taxon>
        <taxon>Pezizomycotina</taxon>
        <taxon>Dothideomycetes</taxon>
        <taxon>Dothideomycetidae</taxon>
        <taxon>Cladosporiales</taxon>
        <taxon>Cladosporiaceae</taxon>
        <taxon>Cryoendolithus</taxon>
    </lineage>
</organism>
<dbReference type="PANTHER" id="PTHR16466">
    <property type="entry name" value="TELOMERE REPEAT-BINDING FACTOR 2-INTERACTING PROTEIN 1"/>
    <property type="match status" value="1"/>
</dbReference>
<dbReference type="InterPro" id="IPR039595">
    <property type="entry name" value="TE2IP/Rap1"/>
</dbReference>
<dbReference type="GO" id="GO:0031848">
    <property type="term" value="P:protection from non-homologous end joining at telomere"/>
    <property type="evidence" value="ECO:0007669"/>
    <property type="project" value="TreeGrafter"/>
</dbReference>
<feature type="compositionally biased region" description="Polar residues" evidence="12">
    <location>
        <begin position="1234"/>
        <end position="1248"/>
    </location>
</feature>
<evidence type="ECO:0000259" key="14">
    <source>
        <dbReference type="Pfam" id="PF11626"/>
    </source>
</evidence>
<evidence type="ECO:0000259" key="13">
    <source>
        <dbReference type="Pfam" id="PF08914"/>
    </source>
</evidence>
<evidence type="ECO:0000256" key="11">
    <source>
        <dbReference type="ARBA" id="ARBA00032471"/>
    </source>
</evidence>
<evidence type="ECO:0000256" key="8">
    <source>
        <dbReference type="ARBA" id="ARBA00023159"/>
    </source>
</evidence>
<feature type="compositionally biased region" description="Acidic residues" evidence="12">
    <location>
        <begin position="832"/>
        <end position="841"/>
    </location>
</feature>
<dbReference type="InterPro" id="IPR015010">
    <property type="entry name" value="TERF2IP_Myb"/>
</dbReference>
<feature type="region of interest" description="Disordered" evidence="12">
    <location>
        <begin position="1048"/>
        <end position="1187"/>
    </location>
</feature>
<evidence type="ECO:0000256" key="2">
    <source>
        <dbReference type="ARBA" id="ARBA00004574"/>
    </source>
</evidence>
<feature type="domain" description="TERF2-interacting telomeric protein 1 Myb" evidence="13">
    <location>
        <begin position="229"/>
        <end position="283"/>
    </location>
</feature>
<dbReference type="GO" id="GO:0070187">
    <property type="term" value="C:shelterin complex"/>
    <property type="evidence" value="ECO:0007669"/>
    <property type="project" value="TreeGrafter"/>
</dbReference>
<dbReference type="GO" id="GO:0010833">
    <property type="term" value="P:telomere maintenance via telomere lengthening"/>
    <property type="evidence" value="ECO:0007669"/>
    <property type="project" value="TreeGrafter"/>
</dbReference>
<feature type="compositionally biased region" description="Polar residues" evidence="12">
    <location>
        <begin position="666"/>
        <end position="675"/>
    </location>
</feature>
<evidence type="ECO:0000313" key="15">
    <source>
        <dbReference type="EMBL" id="OQO03888.1"/>
    </source>
</evidence>
<feature type="region of interest" description="Disordered" evidence="12">
    <location>
        <begin position="1232"/>
        <end position="1286"/>
    </location>
</feature>
<feature type="domain" description="TRF2-interacting telomeric protein/Rap1 C-terminal" evidence="14">
    <location>
        <begin position="1300"/>
        <end position="1382"/>
    </location>
</feature>
<dbReference type="InParanoid" id="A0A1V8SY41"/>
<comment type="similarity">
    <text evidence="3">Belongs to the RAP1 family.</text>
</comment>
<keyword evidence="16" id="KW-1185">Reference proteome</keyword>
<evidence type="ECO:0000256" key="3">
    <source>
        <dbReference type="ARBA" id="ARBA00010467"/>
    </source>
</evidence>
<dbReference type="OrthoDB" id="435460at2759"/>
<feature type="compositionally biased region" description="Basic and acidic residues" evidence="12">
    <location>
        <begin position="177"/>
        <end position="187"/>
    </location>
</feature>
<dbReference type="InterPro" id="IPR021661">
    <property type="entry name" value="Rap1_C"/>
</dbReference>
<feature type="region of interest" description="Disordered" evidence="12">
    <location>
        <begin position="177"/>
        <end position="200"/>
    </location>
</feature>
<keyword evidence="6" id="KW-0779">Telomere</keyword>
<keyword evidence="7" id="KW-0805">Transcription regulation</keyword>
<evidence type="ECO:0000256" key="6">
    <source>
        <dbReference type="ARBA" id="ARBA00022895"/>
    </source>
</evidence>
<dbReference type="SUPFAM" id="SSF46689">
    <property type="entry name" value="Homeodomain-like"/>
    <property type="match status" value="3"/>
</dbReference>
<comment type="subcellular location">
    <subcellularLocation>
        <location evidence="2">Chromosome</location>
        <location evidence="2">Telomere</location>
    </subcellularLocation>
    <subcellularLocation>
        <location evidence="1">Nucleus</location>
    </subcellularLocation>
</comment>
<feature type="region of interest" description="Disordered" evidence="12">
    <location>
        <begin position="442"/>
        <end position="517"/>
    </location>
</feature>
<reference evidence="16" key="1">
    <citation type="submission" date="2017-03" db="EMBL/GenBank/DDBJ databases">
        <title>Genomes of endolithic fungi from Antarctica.</title>
        <authorList>
            <person name="Coleine C."/>
            <person name="Masonjones S."/>
            <person name="Stajich J.E."/>
        </authorList>
    </citation>
    <scope>NUCLEOTIDE SEQUENCE [LARGE SCALE GENOMIC DNA]</scope>
    <source>
        <strain evidence="16">CCFEE 5527</strain>
    </source>
</reference>
<feature type="compositionally biased region" description="Basic and acidic residues" evidence="12">
    <location>
        <begin position="1136"/>
        <end position="1155"/>
    </location>
</feature>
<evidence type="ECO:0000256" key="9">
    <source>
        <dbReference type="ARBA" id="ARBA00023163"/>
    </source>
</evidence>
<keyword evidence="8" id="KW-0010">Activator</keyword>
<keyword evidence="9" id="KW-0804">Transcription</keyword>